<dbReference type="STRING" id="1817863.A2Y62_03855"/>
<protein>
    <recommendedName>
        <fullName evidence="6">Glycosyl transferase family 1 domain-containing protein</fullName>
    </recommendedName>
</protein>
<organism evidence="4 5">
    <name type="scientific">Candidatus Fischerbacteria bacterium RBG_13_37_8</name>
    <dbReference type="NCBI Taxonomy" id="1817863"/>
    <lineage>
        <taxon>Bacteria</taxon>
        <taxon>Candidatus Fischeribacteriota</taxon>
    </lineage>
</organism>
<feature type="domain" description="Glycosyltransferase subfamily 4-like N-terminal" evidence="3">
    <location>
        <begin position="15"/>
        <end position="162"/>
    </location>
</feature>
<sequence length="364" mass="40790">MKVGILTSTLDPHCGMGNFSLNMAIHLSKLVQVSVVVSEEYEQDALQAKKLLSRRHAATIFNTIDDAHKVAKYTGDCDLIHCIDENYILVTTLAARLQNKQYILHSIGTYSILPLHKSLVKHLYKRCFKGAKKVICISNYTKTELLKRVQLHNTEIIFPGIADEYFTIGRSEITKEEPGELIILSVGEVKGRKGYDVSIEAFAKVKQKTGRKMKYYIIGAEVSAGFRHYLDTIIRKYELGNDVVFLGNVTDAELKKWYAQCDIFMLTPRVTEHNFEGFGLVFLEAAAYGKPAIASSSGGVVDAVEDGVTGIIVPENNSDSTAQALEDLIHDEAKRQKMGENASKRVKEFSWDKCAQEIVQIYRE</sequence>
<dbReference type="PANTHER" id="PTHR46401:SF2">
    <property type="entry name" value="GLYCOSYLTRANSFERASE WBBK-RELATED"/>
    <property type="match status" value="1"/>
</dbReference>
<accession>A0A1F5V5G3</accession>
<dbReference type="AlphaFoldDB" id="A0A1F5V5G3"/>
<dbReference type="GO" id="GO:0009103">
    <property type="term" value="P:lipopolysaccharide biosynthetic process"/>
    <property type="evidence" value="ECO:0007669"/>
    <property type="project" value="TreeGrafter"/>
</dbReference>
<dbReference type="SUPFAM" id="SSF53756">
    <property type="entry name" value="UDP-Glycosyltransferase/glycogen phosphorylase"/>
    <property type="match status" value="1"/>
</dbReference>
<feature type="domain" description="Glycosyl transferase family 1" evidence="2">
    <location>
        <begin position="174"/>
        <end position="345"/>
    </location>
</feature>
<evidence type="ECO:0008006" key="6">
    <source>
        <dbReference type="Google" id="ProtNLM"/>
    </source>
</evidence>
<dbReference type="Pfam" id="PF13439">
    <property type="entry name" value="Glyco_transf_4"/>
    <property type="match status" value="1"/>
</dbReference>
<dbReference type="PANTHER" id="PTHR46401">
    <property type="entry name" value="GLYCOSYLTRANSFERASE WBBK-RELATED"/>
    <property type="match status" value="1"/>
</dbReference>
<dbReference type="GO" id="GO:0016757">
    <property type="term" value="F:glycosyltransferase activity"/>
    <property type="evidence" value="ECO:0007669"/>
    <property type="project" value="InterPro"/>
</dbReference>
<dbReference type="CDD" id="cd03801">
    <property type="entry name" value="GT4_PimA-like"/>
    <property type="match status" value="1"/>
</dbReference>
<dbReference type="Gene3D" id="3.40.50.2000">
    <property type="entry name" value="Glycogen Phosphorylase B"/>
    <property type="match status" value="2"/>
</dbReference>
<proteinExistence type="predicted"/>
<gene>
    <name evidence="4" type="ORF">A2Y62_03855</name>
</gene>
<evidence type="ECO:0000313" key="4">
    <source>
        <dbReference type="EMBL" id="OGF58654.1"/>
    </source>
</evidence>
<name>A0A1F5V5G3_9BACT</name>
<evidence type="ECO:0000256" key="1">
    <source>
        <dbReference type="ARBA" id="ARBA00022679"/>
    </source>
</evidence>
<evidence type="ECO:0000259" key="2">
    <source>
        <dbReference type="Pfam" id="PF00534"/>
    </source>
</evidence>
<dbReference type="EMBL" id="MFGW01000237">
    <property type="protein sequence ID" value="OGF58654.1"/>
    <property type="molecule type" value="Genomic_DNA"/>
</dbReference>
<dbReference type="InterPro" id="IPR001296">
    <property type="entry name" value="Glyco_trans_1"/>
</dbReference>
<evidence type="ECO:0000313" key="5">
    <source>
        <dbReference type="Proteomes" id="UP000178943"/>
    </source>
</evidence>
<reference evidence="4 5" key="1">
    <citation type="journal article" date="2016" name="Nat. Commun.">
        <title>Thousands of microbial genomes shed light on interconnected biogeochemical processes in an aquifer system.</title>
        <authorList>
            <person name="Anantharaman K."/>
            <person name="Brown C.T."/>
            <person name="Hug L.A."/>
            <person name="Sharon I."/>
            <person name="Castelle C.J."/>
            <person name="Probst A.J."/>
            <person name="Thomas B.C."/>
            <person name="Singh A."/>
            <person name="Wilkins M.J."/>
            <person name="Karaoz U."/>
            <person name="Brodie E.L."/>
            <person name="Williams K.H."/>
            <person name="Hubbard S.S."/>
            <person name="Banfield J.F."/>
        </authorList>
    </citation>
    <scope>NUCLEOTIDE SEQUENCE [LARGE SCALE GENOMIC DNA]</scope>
</reference>
<comment type="caution">
    <text evidence="4">The sequence shown here is derived from an EMBL/GenBank/DDBJ whole genome shotgun (WGS) entry which is preliminary data.</text>
</comment>
<dbReference type="Pfam" id="PF00534">
    <property type="entry name" value="Glycos_transf_1"/>
    <property type="match status" value="1"/>
</dbReference>
<dbReference type="InterPro" id="IPR028098">
    <property type="entry name" value="Glyco_trans_4-like_N"/>
</dbReference>
<dbReference type="Proteomes" id="UP000178943">
    <property type="component" value="Unassembled WGS sequence"/>
</dbReference>
<evidence type="ECO:0000259" key="3">
    <source>
        <dbReference type="Pfam" id="PF13439"/>
    </source>
</evidence>
<keyword evidence="1" id="KW-0808">Transferase</keyword>